<accession>A0A1Z5KAU0</accession>
<dbReference type="AlphaFoldDB" id="A0A1Z5KAU0"/>
<protein>
    <submittedName>
        <fullName evidence="2">Uncharacterized protein</fullName>
    </submittedName>
</protein>
<reference evidence="2 3" key="1">
    <citation type="journal article" date="2015" name="Plant Cell">
        <title>Oil accumulation by the oleaginous diatom Fistulifera solaris as revealed by the genome and transcriptome.</title>
        <authorList>
            <person name="Tanaka T."/>
            <person name="Maeda Y."/>
            <person name="Veluchamy A."/>
            <person name="Tanaka M."/>
            <person name="Abida H."/>
            <person name="Marechal E."/>
            <person name="Bowler C."/>
            <person name="Muto M."/>
            <person name="Sunaga Y."/>
            <person name="Tanaka M."/>
            <person name="Yoshino T."/>
            <person name="Taniguchi T."/>
            <person name="Fukuda Y."/>
            <person name="Nemoto M."/>
            <person name="Matsumoto M."/>
            <person name="Wong P.S."/>
            <person name="Aburatani S."/>
            <person name="Fujibuchi W."/>
        </authorList>
    </citation>
    <scope>NUCLEOTIDE SEQUENCE [LARGE SCALE GENOMIC DNA]</scope>
    <source>
        <strain evidence="2 3">JPCC DA0580</strain>
    </source>
</reference>
<sequence length="463" mass="53413">MSPLSPENHDVQIERAQLGPVRELALKFNNDTTVSPHPHVFQSFLTPPQSPAVFRGRSAIPREAFLTPLQSPKINLVAQRASTFGKELKAGKRPSFIQKDPHNPFNNSMLWNTDESISLDDPELLVAQTMPEVGSARDYEKISKEDDQTSVTVPCDDSFLIHLDDSTAMKDDVVLDKEHDDSVEVKQVKSKAKKDKKDAKKSKKSDKDSKAKSPKSKQKRVAFSGIAPLYSSWDFGKVKRVELPPVSSTTIHAAILIQRMMRGWWRRLNFRVQLLTYRLENRERLTSEALERVWTDTEAKKNKFYDILKGKMDRRQDREIEKKVTCRSQGQQIIEYLRKDNKKIREDTDRIKRKFKEQKEKNLGLIAASEQIAQNMEVLQVHTKRFQETHNQLARIEPVYQDKVATLEDSYAQAKAYCDTEHICKLKYLNAMEKIVTMVQDRCTNRKLVDKVVDLMLSIDVDE</sequence>
<feature type="compositionally biased region" description="Basic residues" evidence="1">
    <location>
        <begin position="188"/>
        <end position="204"/>
    </location>
</feature>
<dbReference type="EMBL" id="BDSP01000193">
    <property type="protein sequence ID" value="GAX23058.1"/>
    <property type="molecule type" value="Genomic_DNA"/>
</dbReference>
<comment type="caution">
    <text evidence="2">The sequence shown here is derived from an EMBL/GenBank/DDBJ whole genome shotgun (WGS) entry which is preliminary data.</text>
</comment>
<feature type="region of interest" description="Disordered" evidence="1">
    <location>
        <begin position="184"/>
        <end position="220"/>
    </location>
</feature>
<name>A0A1Z5KAU0_FISSO</name>
<gene>
    <name evidence="2" type="ORF">FisN_15Hh042</name>
</gene>
<dbReference type="Proteomes" id="UP000198406">
    <property type="component" value="Unassembled WGS sequence"/>
</dbReference>
<proteinExistence type="predicted"/>
<dbReference type="InParanoid" id="A0A1Z5KAU0"/>
<evidence type="ECO:0000313" key="3">
    <source>
        <dbReference type="Proteomes" id="UP000198406"/>
    </source>
</evidence>
<evidence type="ECO:0000313" key="2">
    <source>
        <dbReference type="EMBL" id="GAX23058.1"/>
    </source>
</evidence>
<organism evidence="2 3">
    <name type="scientific">Fistulifera solaris</name>
    <name type="common">Oleaginous diatom</name>
    <dbReference type="NCBI Taxonomy" id="1519565"/>
    <lineage>
        <taxon>Eukaryota</taxon>
        <taxon>Sar</taxon>
        <taxon>Stramenopiles</taxon>
        <taxon>Ochrophyta</taxon>
        <taxon>Bacillariophyta</taxon>
        <taxon>Bacillariophyceae</taxon>
        <taxon>Bacillariophycidae</taxon>
        <taxon>Naviculales</taxon>
        <taxon>Naviculaceae</taxon>
        <taxon>Fistulifera</taxon>
    </lineage>
</organism>
<dbReference type="PROSITE" id="PS50096">
    <property type="entry name" value="IQ"/>
    <property type="match status" value="1"/>
</dbReference>
<evidence type="ECO:0000256" key="1">
    <source>
        <dbReference type="SAM" id="MobiDB-lite"/>
    </source>
</evidence>
<keyword evidence="3" id="KW-1185">Reference proteome</keyword>